<evidence type="ECO:0000313" key="1">
    <source>
        <dbReference type="EMBL" id="OMJ19006.1"/>
    </source>
</evidence>
<dbReference type="AlphaFoldDB" id="A0A1R1XWP1"/>
<sequence length="418" mass="46819">MIVMPRVVISDLISKEIVNGIKERGIGELENSTTKIAKNIETQKKHEILGNIKEEKTSDNLEGKAVGKKSNSKKKSLLLSKKQCNGYQELCDRQYDKVAYACTHNSFASNKNNIGQNQNADIETQLNDGIRAFMLDFHSNGSKDFGKLISGGFDVKPTISKIAGLLGNKQPQPPKPNDKRENFSKFSVEQMANKFVITGLTKYIFNPNRYTNGTEPDLINRGIWPTLNKMIEDNNRLVVLADRKTDTKSVPWILDQNAYESETSYEVPKDGKFECTFSPSRRTPLKTLNHFVYKELNPNLGKIEIPSKETAPSISSFNSIFDHAKMCSSILSANPSDKQMLNFIAVDFYDEGKDINNLNDRPGVIDAVARINGVPTKDLRKYKTSKDKLVMVISGNNRHAITIGFILTISVFITVSNI</sequence>
<dbReference type="Proteomes" id="UP000187283">
    <property type="component" value="Unassembled WGS sequence"/>
</dbReference>
<dbReference type="PANTHER" id="PTHR13593:SF140">
    <property type="entry name" value="PLC-LIKE PHOSPHODIESTERASE"/>
    <property type="match status" value="1"/>
</dbReference>
<dbReference type="GO" id="GO:0006629">
    <property type="term" value="P:lipid metabolic process"/>
    <property type="evidence" value="ECO:0007669"/>
    <property type="project" value="InterPro"/>
</dbReference>
<protein>
    <recommendedName>
        <fullName evidence="3">PI-PLC X domain-containing protein</fullName>
    </recommendedName>
</protein>
<evidence type="ECO:0000313" key="2">
    <source>
        <dbReference type="Proteomes" id="UP000187283"/>
    </source>
</evidence>
<dbReference type="Gene3D" id="3.20.20.190">
    <property type="entry name" value="Phosphatidylinositol (PI) phosphodiesterase"/>
    <property type="match status" value="1"/>
</dbReference>
<organism evidence="1 2">
    <name type="scientific">Smittium culicis</name>
    <dbReference type="NCBI Taxonomy" id="133412"/>
    <lineage>
        <taxon>Eukaryota</taxon>
        <taxon>Fungi</taxon>
        <taxon>Fungi incertae sedis</taxon>
        <taxon>Zoopagomycota</taxon>
        <taxon>Kickxellomycotina</taxon>
        <taxon>Harpellomycetes</taxon>
        <taxon>Harpellales</taxon>
        <taxon>Legeriomycetaceae</taxon>
        <taxon>Smittium</taxon>
    </lineage>
</organism>
<dbReference type="OrthoDB" id="7984201at2759"/>
<proteinExistence type="predicted"/>
<evidence type="ECO:0008006" key="3">
    <source>
        <dbReference type="Google" id="ProtNLM"/>
    </source>
</evidence>
<name>A0A1R1XWP1_9FUNG</name>
<dbReference type="GO" id="GO:0008081">
    <property type="term" value="F:phosphoric diester hydrolase activity"/>
    <property type="evidence" value="ECO:0007669"/>
    <property type="project" value="InterPro"/>
</dbReference>
<keyword evidence="2" id="KW-1185">Reference proteome</keyword>
<accession>A0A1R1XWP1</accession>
<comment type="caution">
    <text evidence="1">The sequence shown here is derived from an EMBL/GenBank/DDBJ whole genome shotgun (WGS) entry which is preliminary data.</text>
</comment>
<dbReference type="EMBL" id="LSSN01001602">
    <property type="protein sequence ID" value="OMJ19006.1"/>
    <property type="molecule type" value="Genomic_DNA"/>
</dbReference>
<dbReference type="PANTHER" id="PTHR13593">
    <property type="match status" value="1"/>
</dbReference>
<dbReference type="STRING" id="133412.A0A1R1XWP1"/>
<dbReference type="Pfam" id="PF26146">
    <property type="entry name" value="PI-PLC_X"/>
    <property type="match status" value="2"/>
</dbReference>
<dbReference type="InterPro" id="IPR017946">
    <property type="entry name" value="PLC-like_Pdiesterase_TIM-brl"/>
</dbReference>
<dbReference type="InterPro" id="IPR051057">
    <property type="entry name" value="PI-PLC_domain"/>
</dbReference>
<reference evidence="1 2" key="1">
    <citation type="submission" date="2017-01" db="EMBL/GenBank/DDBJ databases">
        <authorList>
            <person name="Mah S.A."/>
            <person name="Swanson W.J."/>
            <person name="Moy G.W."/>
            <person name="Vacquier V.D."/>
        </authorList>
    </citation>
    <scope>NUCLEOTIDE SEQUENCE [LARGE SCALE GENOMIC DNA]</scope>
    <source>
        <strain evidence="1 2">GSMNP</strain>
    </source>
</reference>
<dbReference type="SUPFAM" id="SSF51695">
    <property type="entry name" value="PLC-like phosphodiesterases"/>
    <property type="match status" value="1"/>
</dbReference>
<gene>
    <name evidence="1" type="ORF">AYI70_g4997</name>
</gene>